<dbReference type="InterPro" id="IPR023997">
    <property type="entry name" value="TonB-dep_OMP_SusC/RagA_CS"/>
</dbReference>
<keyword evidence="1" id="KW-0813">Transport</keyword>
<proteinExistence type="inferred from homology"/>
<feature type="domain" description="TonB-dependent receptor plug" evidence="3">
    <location>
        <begin position="126"/>
        <end position="232"/>
    </location>
</feature>
<comment type="similarity">
    <text evidence="1">Belongs to the TonB-dependent receptor family.</text>
</comment>
<name>A0ABU3GQE3_9SPHI</name>
<sequence>MIIIKNKNTQLCKIPLLALLLFFNTLVTHAQSTVTLRGTVTDKTGEPVIGATVATKGNNPRKTITDINGKFALTVSGDNVIVVVSYVGLVTKEIKISSDSDNKVILEDANKTMNEVVVVGYGQQKKISVVGAITQTTGKVLERTGGVTNLGMALTGNLPGVVTSSSTGMPGAEDPQILIRGQSSWNNSSPLILVDGIERSISSIDISSVESVSVLKDASATAVYGVRGANGVILVTTKQGAEGKPQVQVRSNVTTKIASRLPEKYDSYDALMIRNKIFERESIVDPNTWAGYMPKEMIDKYRNPLNADEWDRYPNVDWEKELFKSHAMSYNTAANVSGGSKFVKYFAGVDLVREGDLFKTFPNNRGYESNFGYNRTNVRSNLDFNLTKTTLFSTKLFGSNGVRQLPYNMADGDGSIWSSAYRTAPDTFRPIYSDGTYGYYPTATQDQPNAAFWLAYSGVEKRTSTQLTTDFILQQKLDMLTKGLSFRASVSLDNTFLERRRGINDQNNAAQRKYIFPLSGLTAYEQSRNTGTQFDFTEAIAWSVAPGEVDKNATYRNTNYQLQLNYARTFGYHDVTAMGLLQRQKSARGSVFANYREDWVFRTTYAFKSKYLFEANGAYNGSEKFGPDYRFAFFPSVSGGWVISNEKFMSKLTFVDLLKVRASWGRIGDDGFNSPRWPFRDSYQYSGTTSQAGNQVVASPYTIYRVGTMGNPNLSWETVEKRNLGFNYSFLKGKITGSVDIFRDKRSNIVIGGNARAIPSFYGFGTPELPSAPSANLGEVVSKGYEIELAFNQPLGKNARMWANAAVTHAQNVTNFRDDPELTPSYQKLAGYAIGQTRTFIDNGFLQSWDDIYGSTTRLANNQNRLPGDYNIIDFNGDGLIDDKDRAPFGYTGNPQNTYNLNVGFEWKRFSIFVQFYAVNNVTRQIQFPNFQGKSNLIFVEKPFWFLQDGGGEVPPSRYVVLDAHGSNGTRYFYDASYVRLKNAEIGYMLPTKLVSKIGLKNCRLYVNGNNLLLWTKMPDDRESNFSSANGDSSNGAYPTVRRFNLGLDITL</sequence>
<reference evidence="5" key="1">
    <citation type="submission" date="2023-07" db="EMBL/GenBank/DDBJ databases">
        <title>Functional and genomic diversity of the sorghum phyllosphere microbiome.</title>
        <authorList>
            <person name="Shade A."/>
        </authorList>
    </citation>
    <scope>NUCLEOTIDE SEQUENCE [LARGE SCALE GENOMIC DNA]</scope>
    <source>
        <strain evidence="5">SORGH_AS_0422</strain>
    </source>
</reference>
<comment type="subcellular location">
    <subcellularLocation>
        <location evidence="1">Cell outer membrane</location>
        <topology evidence="1">Multi-pass membrane protein</topology>
    </subcellularLocation>
</comment>
<dbReference type="InterPro" id="IPR023996">
    <property type="entry name" value="TonB-dep_OMP_SusC/RagA"/>
</dbReference>
<evidence type="ECO:0000313" key="4">
    <source>
        <dbReference type="EMBL" id="MDT3402003.1"/>
    </source>
</evidence>
<organism evidence="4 5">
    <name type="scientific">Mucilaginibacter terrae</name>
    <dbReference type="NCBI Taxonomy" id="1955052"/>
    <lineage>
        <taxon>Bacteria</taxon>
        <taxon>Pseudomonadati</taxon>
        <taxon>Bacteroidota</taxon>
        <taxon>Sphingobacteriia</taxon>
        <taxon>Sphingobacteriales</taxon>
        <taxon>Sphingobacteriaceae</taxon>
        <taxon>Mucilaginibacter</taxon>
    </lineage>
</organism>
<gene>
    <name evidence="4" type="ORF">QE417_001075</name>
</gene>
<dbReference type="SUPFAM" id="SSF49464">
    <property type="entry name" value="Carboxypeptidase regulatory domain-like"/>
    <property type="match status" value="1"/>
</dbReference>
<dbReference type="InterPro" id="IPR012910">
    <property type="entry name" value="Plug_dom"/>
</dbReference>
<dbReference type="Proteomes" id="UP001258315">
    <property type="component" value="Unassembled WGS sequence"/>
</dbReference>
<keyword evidence="2" id="KW-0732">Signal</keyword>
<keyword evidence="1" id="KW-0472">Membrane</keyword>
<dbReference type="NCBIfam" id="TIGR04056">
    <property type="entry name" value="OMP_RagA_SusC"/>
    <property type="match status" value="1"/>
</dbReference>
<feature type="signal peptide" evidence="2">
    <location>
        <begin position="1"/>
        <end position="30"/>
    </location>
</feature>
<dbReference type="EMBL" id="JAVLVU010000001">
    <property type="protein sequence ID" value="MDT3402003.1"/>
    <property type="molecule type" value="Genomic_DNA"/>
</dbReference>
<evidence type="ECO:0000259" key="3">
    <source>
        <dbReference type="Pfam" id="PF07715"/>
    </source>
</evidence>
<dbReference type="InterPro" id="IPR037066">
    <property type="entry name" value="Plug_dom_sf"/>
</dbReference>
<dbReference type="SUPFAM" id="SSF56935">
    <property type="entry name" value="Porins"/>
    <property type="match status" value="1"/>
</dbReference>
<evidence type="ECO:0000256" key="2">
    <source>
        <dbReference type="SAM" id="SignalP"/>
    </source>
</evidence>
<comment type="caution">
    <text evidence="4">The sequence shown here is derived from an EMBL/GenBank/DDBJ whole genome shotgun (WGS) entry which is preliminary data.</text>
</comment>
<dbReference type="Gene3D" id="2.60.40.1120">
    <property type="entry name" value="Carboxypeptidase-like, regulatory domain"/>
    <property type="match status" value="1"/>
</dbReference>
<dbReference type="Pfam" id="PF07715">
    <property type="entry name" value="Plug"/>
    <property type="match status" value="1"/>
</dbReference>
<keyword evidence="5" id="KW-1185">Reference proteome</keyword>
<keyword evidence="1" id="KW-1134">Transmembrane beta strand</keyword>
<dbReference type="PROSITE" id="PS52016">
    <property type="entry name" value="TONB_DEPENDENT_REC_3"/>
    <property type="match status" value="1"/>
</dbReference>
<keyword evidence="1" id="KW-0812">Transmembrane</keyword>
<feature type="chain" id="PRO_5045371666" evidence="2">
    <location>
        <begin position="31"/>
        <end position="1052"/>
    </location>
</feature>
<dbReference type="Gene3D" id="2.170.130.10">
    <property type="entry name" value="TonB-dependent receptor, plug domain"/>
    <property type="match status" value="1"/>
</dbReference>
<dbReference type="NCBIfam" id="TIGR04057">
    <property type="entry name" value="SusC_RagA_signa"/>
    <property type="match status" value="1"/>
</dbReference>
<dbReference type="RefSeq" id="WP_311948065.1">
    <property type="nucleotide sequence ID" value="NZ_JAVLVU010000001.1"/>
</dbReference>
<evidence type="ECO:0000256" key="1">
    <source>
        <dbReference type="PROSITE-ProRule" id="PRU01360"/>
    </source>
</evidence>
<dbReference type="InterPro" id="IPR008969">
    <property type="entry name" value="CarboxyPept-like_regulatory"/>
</dbReference>
<accession>A0ABU3GQE3</accession>
<keyword evidence="1" id="KW-0998">Cell outer membrane</keyword>
<dbReference type="InterPro" id="IPR039426">
    <property type="entry name" value="TonB-dep_rcpt-like"/>
</dbReference>
<protein>
    <submittedName>
        <fullName evidence="4">TonB-linked SusC/RagA family outer membrane protein</fullName>
    </submittedName>
</protein>
<dbReference type="Pfam" id="PF13715">
    <property type="entry name" value="CarbopepD_reg_2"/>
    <property type="match status" value="1"/>
</dbReference>
<evidence type="ECO:0000313" key="5">
    <source>
        <dbReference type="Proteomes" id="UP001258315"/>
    </source>
</evidence>